<evidence type="ECO:0000256" key="2">
    <source>
        <dbReference type="ARBA" id="ARBA00022692"/>
    </source>
</evidence>
<evidence type="ECO:0000256" key="5">
    <source>
        <dbReference type="ARBA" id="ARBA00023136"/>
    </source>
</evidence>
<dbReference type="CDD" id="cd06186">
    <property type="entry name" value="NOX_Duox_like_FAD_NADP"/>
    <property type="match status" value="1"/>
</dbReference>
<evidence type="ECO:0000313" key="10">
    <source>
        <dbReference type="EMBL" id="CEM20507.1"/>
    </source>
</evidence>
<feature type="transmembrane region" description="Helical" evidence="7">
    <location>
        <begin position="223"/>
        <end position="241"/>
    </location>
</feature>
<feature type="region of interest" description="Disordered" evidence="6">
    <location>
        <begin position="316"/>
        <end position="335"/>
    </location>
</feature>
<organism evidence="10">
    <name type="scientific">Chromera velia CCMP2878</name>
    <dbReference type="NCBI Taxonomy" id="1169474"/>
    <lineage>
        <taxon>Eukaryota</taxon>
        <taxon>Sar</taxon>
        <taxon>Alveolata</taxon>
        <taxon>Colpodellida</taxon>
        <taxon>Chromeraceae</taxon>
        <taxon>Chromera</taxon>
    </lineage>
</organism>
<feature type="transmembrane region" description="Helical" evidence="7">
    <location>
        <begin position="247"/>
        <end position="267"/>
    </location>
</feature>
<evidence type="ECO:0000256" key="3">
    <source>
        <dbReference type="ARBA" id="ARBA00022989"/>
    </source>
</evidence>
<feature type="transmembrane region" description="Helical" evidence="7">
    <location>
        <begin position="196"/>
        <end position="216"/>
    </location>
</feature>
<dbReference type="GO" id="GO:0016491">
    <property type="term" value="F:oxidoreductase activity"/>
    <property type="evidence" value="ECO:0007669"/>
    <property type="project" value="UniProtKB-KW"/>
</dbReference>
<keyword evidence="5 7" id="KW-0472">Membrane</keyword>
<evidence type="ECO:0000259" key="8">
    <source>
        <dbReference type="Pfam" id="PF01794"/>
    </source>
</evidence>
<feature type="transmembrane region" description="Helical" evidence="7">
    <location>
        <begin position="91"/>
        <end position="112"/>
    </location>
</feature>
<dbReference type="PhylomeDB" id="A0A0G4FYP7"/>
<dbReference type="InterPro" id="IPR013112">
    <property type="entry name" value="FAD-bd_8"/>
</dbReference>
<evidence type="ECO:0000256" key="1">
    <source>
        <dbReference type="ARBA" id="ARBA00004141"/>
    </source>
</evidence>
<name>A0A0G4FYP7_9ALVE</name>
<evidence type="ECO:0008006" key="11">
    <source>
        <dbReference type="Google" id="ProtNLM"/>
    </source>
</evidence>
<feature type="compositionally biased region" description="Basic and acidic residues" evidence="6">
    <location>
        <begin position="705"/>
        <end position="720"/>
    </location>
</feature>
<feature type="domain" description="FAD-binding 8" evidence="9">
    <location>
        <begin position="352"/>
        <end position="451"/>
    </location>
</feature>
<dbReference type="InterPro" id="IPR013130">
    <property type="entry name" value="Fe3_Rdtase_TM_dom"/>
</dbReference>
<keyword evidence="3 7" id="KW-1133">Transmembrane helix</keyword>
<feature type="region of interest" description="Disordered" evidence="6">
    <location>
        <begin position="756"/>
        <end position="787"/>
    </location>
</feature>
<sequence>MDAQVAVGHVGGNQGEQIPQELFAMVQQADVEGDNDKPASRRYMLKTTEELNSVVFVSVVSVLLFGLGFLISSNTRGMPFRIGWSLVSARAFALAVHGLVGLCFLLMSRGLITDVRNSRMARWRALRALLDENRIAHMCAGVWVLIASAGHVWCHLQGTYRLIPQMSLEDLNVVVAGPDLEAVPSSRDLLMTPTSISGYALVLVFAVMGILSLPWVREKCFELFYLSHWLFYSVVPLLMLHGWNGSFAYGFTNLFFWGLPCFLIYLWDIFWRRYRTSTVLTQAVIRHAAVIRCEPQTVIDGWDPAFGQRSALAEWQKKKDEEQPEKEGVDRMQTDRKEGDRIGVTKLPHASVAFLKIMRPSRLKSRAGQVVWIRCPQLSLVEFHPFSLCSSGSERDLRLMIGERQGKGKENAWCNRFIRLLAACKATQTMHADPSAIYPRIDIDGPFGAPADYSVHFQRAVFVGNVTGMAPFLGFLNSMREVMAHESRCLERSQHHEQLHAQKSVHRLRCTPKSDGTLKVHSDRVEEFRTMRRAHFVWTNRRLDELFAAFDELIFLVLCPLEIPLTFSLFITGEREKLPPEHRLLLEALEALVTKAEMVRRRIPRLGRQSERRRSEGQQSCDYSVGGHAGTGTAGSISFTPEGESRAPANGGDAVIHSETASVLRLQTGEGSVWQGMDGPSRVLDINFRRPNFDEELCKVLPENDRRENEGGEDVWKPGEDSGVSNGVHESESHGVEGPIGVFVCAGPSIQKAVRKGMQKVEKEKKTTSAKGGARSPHYVLVKEDFN</sequence>
<comment type="subcellular location">
    <subcellularLocation>
        <location evidence="1">Membrane</location>
        <topology evidence="1">Multi-pass membrane protein</topology>
    </subcellularLocation>
</comment>
<feature type="transmembrane region" description="Helical" evidence="7">
    <location>
        <begin position="51"/>
        <end position="71"/>
    </location>
</feature>
<feature type="region of interest" description="Disordered" evidence="6">
    <location>
        <begin position="705"/>
        <end position="735"/>
    </location>
</feature>
<evidence type="ECO:0000259" key="9">
    <source>
        <dbReference type="Pfam" id="PF08022"/>
    </source>
</evidence>
<protein>
    <recommendedName>
        <fullName evidence="11">FAD-binding FR-type domain-containing protein</fullName>
    </recommendedName>
</protein>
<dbReference type="GO" id="GO:0005886">
    <property type="term" value="C:plasma membrane"/>
    <property type="evidence" value="ECO:0007669"/>
    <property type="project" value="TreeGrafter"/>
</dbReference>
<dbReference type="VEuPathDB" id="CryptoDB:Cvel_3918"/>
<feature type="domain" description="Ferric oxidoreductase" evidence="8">
    <location>
        <begin position="104"/>
        <end position="238"/>
    </location>
</feature>
<dbReference type="PANTHER" id="PTHR11972">
    <property type="entry name" value="NADPH OXIDASE"/>
    <property type="match status" value="1"/>
</dbReference>
<proteinExistence type="predicted"/>
<reference evidence="10" key="1">
    <citation type="submission" date="2014-11" db="EMBL/GenBank/DDBJ databases">
        <authorList>
            <person name="Otto D Thomas"/>
            <person name="Naeem Raeece"/>
        </authorList>
    </citation>
    <scope>NUCLEOTIDE SEQUENCE</scope>
</reference>
<dbReference type="PANTHER" id="PTHR11972:SF153">
    <property type="entry name" value="SUPEROXIDE-GENERATING NADPH OXIDASE HEAVY CHAIN SUBUNIT A"/>
    <property type="match status" value="1"/>
</dbReference>
<evidence type="ECO:0000256" key="6">
    <source>
        <dbReference type="SAM" id="MobiDB-lite"/>
    </source>
</evidence>
<feature type="transmembrane region" description="Helical" evidence="7">
    <location>
        <begin position="133"/>
        <end position="153"/>
    </location>
</feature>
<dbReference type="InterPro" id="IPR050369">
    <property type="entry name" value="RBOH/FRE"/>
</dbReference>
<accession>A0A0G4FYP7</accession>
<dbReference type="InterPro" id="IPR039261">
    <property type="entry name" value="FNR_nucleotide-bd"/>
</dbReference>
<keyword evidence="4" id="KW-0560">Oxidoreductase</keyword>
<evidence type="ECO:0000256" key="4">
    <source>
        <dbReference type="ARBA" id="ARBA00023002"/>
    </source>
</evidence>
<dbReference type="EMBL" id="CDMZ01000739">
    <property type="protein sequence ID" value="CEM20507.1"/>
    <property type="molecule type" value="Genomic_DNA"/>
</dbReference>
<keyword evidence="2 7" id="KW-0812">Transmembrane</keyword>
<dbReference type="AlphaFoldDB" id="A0A0G4FYP7"/>
<gene>
    <name evidence="10" type="ORF">Cvel_3918</name>
</gene>
<dbReference type="Gene3D" id="3.40.50.80">
    <property type="entry name" value="Nucleotide-binding domain of ferredoxin-NADP reductase (FNR) module"/>
    <property type="match status" value="1"/>
</dbReference>
<evidence type="ECO:0000256" key="7">
    <source>
        <dbReference type="SAM" id="Phobius"/>
    </source>
</evidence>
<dbReference type="Pfam" id="PF01794">
    <property type="entry name" value="Ferric_reduct"/>
    <property type="match status" value="1"/>
</dbReference>
<feature type="region of interest" description="Disordered" evidence="6">
    <location>
        <begin position="604"/>
        <end position="653"/>
    </location>
</feature>
<dbReference type="Pfam" id="PF08022">
    <property type="entry name" value="FAD_binding_8"/>
    <property type="match status" value="1"/>
</dbReference>